<dbReference type="AlphaFoldDB" id="W8BDP4"/>
<sequence length="733" mass="76193">MQQHHQQQQQHMLISVADGGSDDVTDDIIGADNTDPGGSGYMNGNIGGTAPHQITYNLNNCFPKSYTEYYHQQQQQKHKNGASNNTSSAQLLNAIEHDCPTYAIVERNTASAAGLDPSPIHADGAHNARSGAGPTLSAAAVSTNPFLAISNFKKYDTGNGSSPDNAYQPHILDISNTGSMQRTAKRRPILDGCKSEDKKFYSLKFSGGGGGGKNKTPHSAHKSPASGFLNASMIMHGGNGGKCKRHHSFAGGGIGGVDSAGPGAQHNAHQVKSSALMRFYDPPAYENLSGDNSAAVQVHECAVEAHPSPAGGGMSGTATILLHPQPTTNGSGASGSQTQAGQTGHKKKRRHRRHQQKDDFNLIEPERLSIYRSDSGISNSSYECVTPVPPPPGSTRTTAVINGHAATPKTPKGSKLAKHASTHAGSGGPSHSGGGLVNGVNYKKTMRQLGGSKCNIANATASGTSLPVYMNVDGQPTNAYERSCSPSSGLVNSSYESASSSQNDGHGGPGSTDPTSLSSCNSLYSSGTGTLIGVTPLMKTGGVGLTAARCGLHQKPAEVTTPEEYEQYQLGHHRHSASSLSVASTVSASGTRRCKKQQSALAPAGSVTGIEQTNGVQQRPPALPTPPPPPTASAAAVRNYDERLSATPTHISATSPTAAAAPTGTPITAQATTALSNAKHTPTIIAPNLRVARSKQQQQQLQQHHLNNSKLGYNNTMTTTMVASVNSNINNRC</sequence>
<name>W8BDP4_CERCA</name>
<feature type="region of interest" description="Disordered" evidence="1">
    <location>
        <begin position="207"/>
        <end position="226"/>
    </location>
</feature>
<feature type="region of interest" description="Disordered" evidence="1">
    <location>
        <begin position="613"/>
        <end position="634"/>
    </location>
</feature>
<feature type="region of interest" description="Disordered" evidence="1">
    <location>
        <begin position="480"/>
        <end position="519"/>
    </location>
</feature>
<feature type="region of interest" description="Disordered" evidence="1">
    <location>
        <begin position="404"/>
        <end position="439"/>
    </location>
</feature>
<accession>W8BDP4</accession>
<feature type="region of interest" description="Disordered" evidence="1">
    <location>
        <begin position="589"/>
        <end position="608"/>
    </location>
</feature>
<dbReference type="OrthoDB" id="6106100at2759"/>
<evidence type="ECO:0000313" key="2">
    <source>
        <dbReference type="EMBL" id="JAB91261.1"/>
    </source>
</evidence>
<proteinExistence type="evidence at transcript level"/>
<feature type="region of interest" description="Disordered" evidence="1">
    <location>
        <begin position="308"/>
        <end position="361"/>
    </location>
</feature>
<feature type="compositionally biased region" description="Low complexity" evidence="1">
    <location>
        <begin position="330"/>
        <end position="343"/>
    </location>
</feature>
<reference evidence="2" key="1">
    <citation type="submission" date="2013-07" db="EMBL/GenBank/DDBJ databases">
        <authorList>
            <person name="Geib S."/>
        </authorList>
    </citation>
    <scope>NUCLEOTIDE SEQUENCE</scope>
</reference>
<feature type="compositionally biased region" description="Pro residues" evidence="1">
    <location>
        <begin position="621"/>
        <end position="631"/>
    </location>
</feature>
<dbReference type="EMBL" id="GAMC01015296">
    <property type="protein sequence ID" value="JAB91259.1"/>
    <property type="molecule type" value="mRNA"/>
</dbReference>
<feature type="compositionally biased region" description="Polar residues" evidence="1">
    <location>
        <begin position="480"/>
        <end position="492"/>
    </location>
</feature>
<organism evidence="2">
    <name type="scientific">Ceratitis capitata</name>
    <name type="common">Mediterranean fruit fly</name>
    <name type="synonym">Tephritis capitata</name>
    <dbReference type="NCBI Taxonomy" id="7213"/>
    <lineage>
        <taxon>Eukaryota</taxon>
        <taxon>Metazoa</taxon>
        <taxon>Ecdysozoa</taxon>
        <taxon>Arthropoda</taxon>
        <taxon>Hexapoda</taxon>
        <taxon>Insecta</taxon>
        <taxon>Pterygota</taxon>
        <taxon>Neoptera</taxon>
        <taxon>Endopterygota</taxon>
        <taxon>Diptera</taxon>
        <taxon>Brachycera</taxon>
        <taxon>Muscomorpha</taxon>
        <taxon>Tephritoidea</taxon>
        <taxon>Tephritidae</taxon>
        <taxon>Ceratitis</taxon>
        <taxon>Ceratitis</taxon>
    </lineage>
</organism>
<evidence type="ECO:0000256" key="1">
    <source>
        <dbReference type="SAM" id="MobiDB-lite"/>
    </source>
</evidence>
<feature type="compositionally biased region" description="Basic residues" evidence="1">
    <location>
        <begin position="344"/>
        <end position="355"/>
    </location>
</feature>
<reference evidence="2" key="2">
    <citation type="journal article" date="2014" name="BMC Genomics">
        <title>A genomic perspective to assessing quality of mass-reared SIT flies used in Mediterranean fruit fly (Ceratitis capitata) eradication in California.</title>
        <authorList>
            <person name="Calla B."/>
            <person name="Hall B."/>
            <person name="Hou S."/>
            <person name="Geib S.M."/>
        </authorList>
    </citation>
    <scope>NUCLEOTIDE SEQUENCE</scope>
</reference>
<feature type="compositionally biased region" description="Gly residues" evidence="1">
    <location>
        <begin position="425"/>
        <end position="437"/>
    </location>
</feature>
<protein>
    <submittedName>
        <fullName evidence="2">Uncharacterized protein</fullName>
    </submittedName>
</protein>
<dbReference type="EMBL" id="GAMC01015294">
    <property type="protein sequence ID" value="JAB91261.1"/>
    <property type="molecule type" value="mRNA"/>
</dbReference>